<keyword evidence="1" id="KW-0732">Signal</keyword>
<name>A0A212LIR4_9HYPH</name>
<gene>
    <name evidence="3" type="ORF">KL86PLE_41246</name>
</gene>
<evidence type="ECO:0000313" key="3">
    <source>
        <dbReference type="EMBL" id="SCM77441.1"/>
    </source>
</evidence>
<reference evidence="3" key="1">
    <citation type="submission" date="2016-08" db="EMBL/GenBank/DDBJ databases">
        <authorList>
            <person name="Seilhamer J.J."/>
        </authorList>
    </citation>
    <scope>NUCLEOTIDE SEQUENCE</scope>
    <source>
        <strain evidence="3">86</strain>
    </source>
</reference>
<evidence type="ECO:0000259" key="2">
    <source>
        <dbReference type="Pfam" id="PF02608"/>
    </source>
</evidence>
<dbReference type="EMBL" id="FMJD01000008">
    <property type="protein sequence ID" value="SCM77441.1"/>
    <property type="molecule type" value="Genomic_DNA"/>
</dbReference>
<protein>
    <submittedName>
        <fullName evidence="3">Putative ABC-type transport system, periplasmic component/surface lipoprotein</fullName>
    </submittedName>
</protein>
<proteinExistence type="predicted"/>
<dbReference type="RefSeq" id="WP_288197337.1">
    <property type="nucleotide sequence ID" value="NZ_LT608334.1"/>
</dbReference>
<organism evidence="3">
    <name type="scientific">uncultured Pleomorphomonas sp</name>
    <dbReference type="NCBI Taxonomy" id="442121"/>
    <lineage>
        <taxon>Bacteria</taxon>
        <taxon>Pseudomonadati</taxon>
        <taxon>Pseudomonadota</taxon>
        <taxon>Alphaproteobacteria</taxon>
        <taxon>Hyphomicrobiales</taxon>
        <taxon>Pleomorphomonadaceae</taxon>
        <taxon>Pleomorphomonas</taxon>
        <taxon>environmental samples</taxon>
    </lineage>
</organism>
<dbReference type="AlphaFoldDB" id="A0A212LIR4"/>
<feature type="domain" description="ABC transporter substrate-binding protein PnrA-like" evidence="2">
    <location>
        <begin position="45"/>
        <end position="276"/>
    </location>
</feature>
<dbReference type="GO" id="GO:0005886">
    <property type="term" value="C:plasma membrane"/>
    <property type="evidence" value="ECO:0007669"/>
    <property type="project" value="InterPro"/>
</dbReference>
<dbReference type="CDD" id="cd06304">
    <property type="entry name" value="PBP1_BmpA_Med_PnrA-like"/>
    <property type="match status" value="1"/>
</dbReference>
<accession>A0A212LIR4</accession>
<dbReference type="InterPro" id="IPR052910">
    <property type="entry name" value="ABC-Purine-Binding"/>
</dbReference>
<dbReference type="PANTHER" id="PTHR43208:SF1">
    <property type="entry name" value="ABC TRANSPORTER SUBSTRATE-BINDING PROTEIN"/>
    <property type="match status" value="1"/>
</dbReference>
<dbReference type="Gene3D" id="3.40.50.2300">
    <property type="match status" value="2"/>
</dbReference>
<dbReference type="InterPro" id="IPR003760">
    <property type="entry name" value="PnrA-like"/>
</dbReference>
<evidence type="ECO:0000256" key="1">
    <source>
        <dbReference type="ARBA" id="ARBA00022729"/>
    </source>
</evidence>
<dbReference type="PANTHER" id="PTHR43208">
    <property type="entry name" value="ABC TRANSPORTER SUBSTRATE-BINDING PROTEIN"/>
    <property type="match status" value="1"/>
</dbReference>
<sequence length="326" mass="33940">MDYRLSRRAVLASGLALGVGGLILPVRAATPLKVAGIHASPVENAWNSCLHKALQDAAAEGAIEYTFSEGVSGTDYPRAMREYAEAGNKLIIGEAYAVEKEARQVAADYPDTAFVLGSSGAAAGDNFGVFGTWNHDGAYLAGMLAGKMTKSNVVGSVGAMPIPEVNMLINAFAAGVKAVNPEAKHLVTFIGTFFDPPKAREAGLAQIDAGADILFGERIGTADAAKERGIKAVGSLIDYTPRYPDTVFANALWGFRPILNAAVADAAAGKPVGKDYTAFGLMKEGGSDIAYVKGLAPADAEAAMEEVRAKIKSGAFEVPRDTAEPK</sequence>
<keyword evidence="3" id="KW-0449">Lipoprotein</keyword>
<dbReference type="Pfam" id="PF02608">
    <property type="entry name" value="Bmp"/>
    <property type="match status" value="1"/>
</dbReference>